<evidence type="ECO:0000256" key="4">
    <source>
        <dbReference type="ARBA" id="ARBA00012367"/>
    </source>
</evidence>
<evidence type="ECO:0000256" key="1">
    <source>
        <dbReference type="ARBA" id="ARBA00005085"/>
    </source>
</evidence>
<name>A0A8J8T4L8_HALGN</name>
<dbReference type="NCBIfam" id="TIGR00545">
    <property type="entry name" value="lipoyltrans"/>
    <property type="match status" value="1"/>
</dbReference>
<dbReference type="GO" id="GO:0016979">
    <property type="term" value="F:lipoate-protein ligase activity"/>
    <property type="evidence" value="ECO:0007669"/>
    <property type="project" value="UniProtKB-EC"/>
</dbReference>
<keyword evidence="7" id="KW-0067">ATP-binding</keyword>
<organism evidence="10 11">
    <name type="scientific">Halteria grandinella</name>
    <dbReference type="NCBI Taxonomy" id="5974"/>
    <lineage>
        <taxon>Eukaryota</taxon>
        <taxon>Sar</taxon>
        <taxon>Alveolata</taxon>
        <taxon>Ciliophora</taxon>
        <taxon>Intramacronucleata</taxon>
        <taxon>Spirotrichea</taxon>
        <taxon>Stichotrichia</taxon>
        <taxon>Sporadotrichida</taxon>
        <taxon>Halteriidae</taxon>
        <taxon>Halteria</taxon>
    </lineage>
</organism>
<comment type="caution">
    <text evidence="10">The sequence shown here is derived from an EMBL/GenBank/DDBJ whole genome shotgun (WGS) entry which is preliminary data.</text>
</comment>
<dbReference type="EMBL" id="RRYP01005919">
    <property type="protein sequence ID" value="TNV81620.1"/>
    <property type="molecule type" value="Genomic_DNA"/>
</dbReference>
<evidence type="ECO:0000256" key="7">
    <source>
        <dbReference type="ARBA" id="ARBA00022840"/>
    </source>
</evidence>
<dbReference type="Gene3D" id="3.30.390.50">
    <property type="entry name" value="CO dehydrogenase flavoprotein, C-terminal domain"/>
    <property type="match status" value="1"/>
</dbReference>
<proteinExistence type="inferred from homology"/>
<dbReference type="InterPro" id="IPR045864">
    <property type="entry name" value="aa-tRNA-synth_II/BPL/LPL"/>
</dbReference>
<dbReference type="OrthoDB" id="201621at2759"/>
<feature type="domain" description="BPL/LPL catalytic" evidence="9">
    <location>
        <begin position="73"/>
        <end position="268"/>
    </location>
</feature>
<accession>A0A8J8T4L8</accession>
<dbReference type="CDD" id="cd16443">
    <property type="entry name" value="LplA"/>
    <property type="match status" value="1"/>
</dbReference>
<keyword evidence="6" id="KW-0547">Nucleotide-binding</keyword>
<dbReference type="SUPFAM" id="SSF55681">
    <property type="entry name" value="Class II aaRS and biotin synthetases"/>
    <property type="match status" value="1"/>
</dbReference>
<dbReference type="AlphaFoldDB" id="A0A8J8T4L8"/>
<comment type="pathway">
    <text evidence="2">Protein modification; protein lipoylation via exogenous pathway; protein N(6)-(lipoyl)lysine from lipoate: step 1/2.</text>
</comment>
<dbReference type="GO" id="GO:0005737">
    <property type="term" value="C:cytoplasm"/>
    <property type="evidence" value="ECO:0007669"/>
    <property type="project" value="TreeGrafter"/>
</dbReference>
<reference evidence="10" key="1">
    <citation type="submission" date="2019-06" db="EMBL/GenBank/DDBJ databases">
        <authorList>
            <person name="Zheng W."/>
        </authorList>
    </citation>
    <scope>NUCLEOTIDE SEQUENCE</scope>
    <source>
        <strain evidence="10">QDHG01</strain>
    </source>
</reference>
<dbReference type="InterPro" id="IPR004562">
    <property type="entry name" value="LipoylTrfase_LipoateP_Ligase"/>
</dbReference>
<comment type="pathway">
    <text evidence="1">Protein modification; protein lipoylation via exogenous pathway; protein N(6)-(lipoyl)lysine from lipoate: step 2/2.</text>
</comment>
<evidence type="ECO:0000313" key="10">
    <source>
        <dbReference type="EMBL" id="TNV81620.1"/>
    </source>
</evidence>
<dbReference type="GO" id="GO:0017118">
    <property type="term" value="F:lipoyltransferase activity"/>
    <property type="evidence" value="ECO:0007669"/>
    <property type="project" value="TreeGrafter"/>
</dbReference>
<comment type="catalytic activity">
    <reaction evidence="8">
        <text>L-lysyl-[lipoyl-carrier protein] + (R)-lipoate + ATP = N(6)-[(R)-lipoyl]-L-lysyl-[lipoyl-carrier protein] + AMP + diphosphate + H(+)</text>
        <dbReference type="Rhea" id="RHEA:49288"/>
        <dbReference type="Rhea" id="RHEA-COMP:10500"/>
        <dbReference type="Rhea" id="RHEA-COMP:10502"/>
        <dbReference type="ChEBI" id="CHEBI:15378"/>
        <dbReference type="ChEBI" id="CHEBI:29969"/>
        <dbReference type="ChEBI" id="CHEBI:30616"/>
        <dbReference type="ChEBI" id="CHEBI:33019"/>
        <dbReference type="ChEBI" id="CHEBI:83088"/>
        <dbReference type="ChEBI" id="CHEBI:83099"/>
        <dbReference type="ChEBI" id="CHEBI:456215"/>
        <dbReference type="EC" id="6.3.1.20"/>
    </reaction>
</comment>
<evidence type="ECO:0000313" key="11">
    <source>
        <dbReference type="Proteomes" id="UP000785679"/>
    </source>
</evidence>
<keyword evidence="11" id="KW-1185">Reference proteome</keyword>
<keyword evidence="5" id="KW-0436">Ligase</keyword>
<evidence type="ECO:0000256" key="8">
    <source>
        <dbReference type="ARBA" id="ARBA00048037"/>
    </source>
</evidence>
<dbReference type="SUPFAM" id="SSF82649">
    <property type="entry name" value="SufE/NifU"/>
    <property type="match status" value="1"/>
</dbReference>
<comment type="similarity">
    <text evidence="3">Belongs to the LplA family.</text>
</comment>
<evidence type="ECO:0000256" key="3">
    <source>
        <dbReference type="ARBA" id="ARBA00008242"/>
    </source>
</evidence>
<dbReference type="Pfam" id="PF10437">
    <property type="entry name" value="Lip_prot_lig_C"/>
    <property type="match status" value="1"/>
</dbReference>
<dbReference type="GO" id="GO:0009249">
    <property type="term" value="P:protein lipoylation"/>
    <property type="evidence" value="ECO:0007669"/>
    <property type="project" value="InterPro"/>
</dbReference>
<dbReference type="PANTHER" id="PTHR12561">
    <property type="entry name" value="LIPOATE-PROTEIN LIGASE"/>
    <property type="match status" value="1"/>
</dbReference>
<dbReference type="InterPro" id="IPR004143">
    <property type="entry name" value="BPL_LPL_catalytic"/>
</dbReference>
<dbReference type="PANTHER" id="PTHR12561:SF3">
    <property type="entry name" value="LIPOYLTRANSFERASE 1, MITOCHONDRIAL"/>
    <property type="match status" value="1"/>
</dbReference>
<evidence type="ECO:0000259" key="9">
    <source>
        <dbReference type="PROSITE" id="PS51733"/>
    </source>
</evidence>
<dbReference type="EC" id="6.3.1.20" evidence="4"/>
<dbReference type="Proteomes" id="UP000785679">
    <property type="component" value="Unassembled WGS sequence"/>
</dbReference>
<dbReference type="UniPathway" id="UPA00537">
    <property type="reaction ID" value="UER00594"/>
</dbReference>
<evidence type="ECO:0000256" key="5">
    <source>
        <dbReference type="ARBA" id="ARBA00022598"/>
    </source>
</evidence>
<dbReference type="Gene3D" id="3.30.930.10">
    <property type="entry name" value="Bira Bifunctional Protein, Domain 2"/>
    <property type="match status" value="1"/>
</dbReference>
<sequence>MITNTSLIIKSQYIMLMKSLQTRSKPFYSLLSRTFSTPFLSPAPHTSIDILHAESNDILFNLATEEYMYEHLDIVNPVLFLWRNTKTIIIGKHQNPWKECRVQLLDEDGVVLARRKSGGGCVYQDLGNSVFSFLNPIGDFGKEDYKTMNNGVLIEALRKLGIPNAEATGRNDICVEGRKVSGSAYKLSLGKRDGSGRKALHHGTMLLDLELDALQKYLSPNKLKLQSKGVDSVVSRVLNLKECLPDISHEMFCQATAGAFRQKWNDRKVQERLLKISELEQIPKLMEIYEASKRWEWRYGETPSFTNQIEHKFDWAMMDIEFQVEKGIIKGGVCYSDCLIPAFIDELNAILKGVPGIPYEEQGMQRIGLLLAERCPDDNEMIQGKFIPELVRWMKQAI</sequence>
<dbReference type="GO" id="GO:0005524">
    <property type="term" value="F:ATP binding"/>
    <property type="evidence" value="ECO:0007669"/>
    <property type="project" value="UniProtKB-KW"/>
</dbReference>
<dbReference type="InterPro" id="IPR019491">
    <property type="entry name" value="Lipoate_protein_ligase_C"/>
</dbReference>
<dbReference type="Pfam" id="PF21948">
    <property type="entry name" value="LplA-B_cat"/>
    <property type="match status" value="1"/>
</dbReference>
<gene>
    <name evidence="10" type="ORF">FGO68_gene16950</name>
</gene>
<protein>
    <recommendedName>
        <fullName evidence="4">lipoate--protein ligase</fullName>
        <ecNumber evidence="4">6.3.1.20</ecNumber>
    </recommendedName>
</protein>
<evidence type="ECO:0000256" key="6">
    <source>
        <dbReference type="ARBA" id="ARBA00022741"/>
    </source>
</evidence>
<evidence type="ECO:0000256" key="2">
    <source>
        <dbReference type="ARBA" id="ARBA00005124"/>
    </source>
</evidence>
<dbReference type="PROSITE" id="PS51733">
    <property type="entry name" value="BPL_LPL_CATALYTIC"/>
    <property type="match status" value="1"/>
</dbReference>